<dbReference type="Pfam" id="PF24883">
    <property type="entry name" value="NPHP3_N"/>
    <property type="match status" value="1"/>
</dbReference>
<dbReference type="OrthoDB" id="5419927at2759"/>
<evidence type="ECO:0000256" key="1">
    <source>
        <dbReference type="ARBA" id="ARBA00022737"/>
    </source>
</evidence>
<evidence type="ECO:0000313" key="6">
    <source>
        <dbReference type="Proteomes" id="UP000246991"/>
    </source>
</evidence>
<dbReference type="STRING" id="42249.A0A317SVJ3"/>
<protein>
    <submittedName>
        <fullName evidence="5">Uncharacterized protein</fullName>
    </submittedName>
</protein>
<feature type="compositionally biased region" description="Low complexity" evidence="2">
    <location>
        <begin position="48"/>
        <end position="65"/>
    </location>
</feature>
<dbReference type="PANTHER" id="PTHR40619:SF3">
    <property type="entry name" value="FUNGAL STAND N-TERMINAL GOODBYE DOMAIN-CONTAINING PROTEIN"/>
    <property type="match status" value="1"/>
</dbReference>
<evidence type="ECO:0000259" key="3">
    <source>
        <dbReference type="Pfam" id="PF24809"/>
    </source>
</evidence>
<dbReference type="InterPro" id="IPR056884">
    <property type="entry name" value="NPHP3-like_N"/>
</dbReference>
<feature type="domain" description="DUF7708" evidence="3">
    <location>
        <begin position="130"/>
        <end position="269"/>
    </location>
</feature>
<dbReference type="PANTHER" id="PTHR40619">
    <property type="entry name" value="FUNGAL STAND N-TERMINAL GOODBYE DOMAIN-CONTAINING PROTEIN"/>
    <property type="match status" value="1"/>
</dbReference>
<proteinExistence type="predicted"/>
<dbReference type="Pfam" id="PF24809">
    <property type="entry name" value="DUF7708"/>
    <property type="match status" value="1"/>
</dbReference>
<evidence type="ECO:0000313" key="5">
    <source>
        <dbReference type="EMBL" id="PWW77820.1"/>
    </source>
</evidence>
<organism evidence="5 6">
    <name type="scientific">Tuber magnatum</name>
    <name type="common">white Piedmont truffle</name>
    <dbReference type="NCBI Taxonomy" id="42249"/>
    <lineage>
        <taxon>Eukaryota</taxon>
        <taxon>Fungi</taxon>
        <taxon>Dikarya</taxon>
        <taxon>Ascomycota</taxon>
        <taxon>Pezizomycotina</taxon>
        <taxon>Pezizomycetes</taxon>
        <taxon>Pezizales</taxon>
        <taxon>Tuberaceae</taxon>
        <taxon>Tuber</taxon>
    </lineage>
</organism>
<evidence type="ECO:0000256" key="2">
    <source>
        <dbReference type="SAM" id="MobiDB-lite"/>
    </source>
</evidence>
<accession>A0A317SVJ3</accession>
<sequence length="667" mass="74700">MPPERHRSNAAVEYIETRVDSRLHPAFGDPNTGIRYNPTIDQFLDQKQLESQQQRQQQELQASIQHPTSIDKLVEERKEKFQEALDAYLKTPSAKKTPSKLAGKTTWDDVQKLMRKAEGEYQDVGAIHKHLRKFSENAPIFNSWLTLLPQASYSSTIYGGFRIMFDAAGKLHDVREKVFEILGEIPDRIAKTQVYTELYRSSQQVQERSAELYVAILDIFEHVLGWFAKKPGRKFGKALLKGELYSKDIDAKVSKMRDVAKNLREEAKLCLHESLREIRNGSLLHDSRLQNMESMSHEILRNSFNANFTAQMQVQMLTEVYNNVYQLLQSSANYNKGTGQANIPQIGSDARRRVAQRKVYSTELLNSLSFSPDDLETTLQTSLRHGHGASLPEKDRANWIMKSQRMSEWLTSTTPSTLLVNGNGEHKKISSLSFITALLVQSLTQSDIPVLHFFCGENTNGSGGGPSGLIRSLIAQLLTHYDFNLTTIRHSRKGAPKTAKPLCTLFESLLTQLPDDALLFILIDGITYFENADRREETCLIIERLHEISQGADPLIKILVMAPGKSRYVVKVLQSEGGSDNDGQAGGTNEGSGWGVLHAPMNPDGGRVGLSVPYWERRTSGSVTDLKKAAEEQSAGAVEEEDGGRKGKKGKGRRARSEDGRVGGRMR</sequence>
<keyword evidence="1" id="KW-0677">Repeat</keyword>
<feature type="domain" description="Nephrocystin 3-like N-terminal" evidence="4">
    <location>
        <begin position="398"/>
        <end position="561"/>
    </location>
</feature>
<gene>
    <name evidence="5" type="ORF">C7212DRAFT_350799</name>
</gene>
<dbReference type="Proteomes" id="UP000246991">
    <property type="component" value="Unassembled WGS sequence"/>
</dbReference>
<feature type="compositionally biased region" description="Basic and acidic residues" evidence="2">
    <location>
        <begin position="620"/>
        <end position="631"/>
    </location>
</feature>
<dbReference type="AlphaFoldDB" id="A0A317SVJ3"/>
<keyword evidence="6" id="KW-1185">Reference proteome</keyword>
<name>A0A317SVJ3_9PEZI</name>
<reference evidence="5 6" key="1">
    <citation type="submission" date="2018-03" db="EMBL/GenBank/DDBJ databases">
        <title>Genomes of Pezizomycetes fungi and the evolution of truffles.</title>
        <authorList>
            <person name="Murat C."/>
            <person name="Payen T."/>
            <person name="Noel B."/>
            <person name="Kuo A."/>
            <person name="Martin F.M."/>
        </authorList>
    </citation>
    <scope>NUCLEOTIDE SEQUENCE [LARGE SCALE GENOMIC DNA]</scope>
    <source>
        <strain evidence="5">091103-1</strain>
    </source>
</reference>
<feature type="region of interest" description="Disordered" evidence="2">
    <location>
        <begin position="48"/>
        <end position="68"/>
    </location>
</feature>
<evidence type="ECO:0000259" key="4">
    <source>
        <dbReference type="Pfam" id="PF24883"/>
    </source>
</evidence>
<dbReference type="InterPro" id="IPR056125">
    <property type="entry name" value="DUF7708"/>
</dbReference>
<dbReference type="EMBL" id="PYWC01000019">
    <property type="protein sequence ID" value="PWW77820.1"/>
    <property type="molecule type" value="Genomic_DNA"/>
</dbReference>
<feature type="compositionally biased region" description="Gly residues" evidence="2">
    <location>
        <begin position="584"/>
        <end position="594"/>
    </location>
</feature>
<comment type="caution">
    <text evidence="5">The sequence shown here is derived from an EMBL/GenBank/DDBJ whole genome shotgun (WGS) entry which is preliminary data.</text>
</comment>
<feature type="region of interest" description="Disordered" evidence="2">
    <location>
        <begin position="576"/>
        <end position="595"/>
    </location>
</feature>
<feature type="compositionally biased region" description="Basic and acidic residues" evidence="2">
    <location>
        <begin position="655"/>
        <end position="667"/>
    </location>
</feature>
<feature type="region of interest" description="Disordered" evidence="2">
    <location>
        <begin position="620"/>
        <end position="667"/>
    </location>
</feature>